<dbReference type="EMBL" id="CP020772">
    <property type="protein sequence ID" value="ARI76235.1"/>
    <property type="molecule type" value="Genomic_DNA"/>
</dbReference>
<evidence type="ECO:0000313" key="5">
    <source>
        <dbReference type="Proteomes" id="UP000192527"/>
    </source>
</evidence>
<dbReference type="PANTHER" id="PTHR30404:SF0">
    <property type="entry name" value="N-ACETYLMURAMOYL-L-ALANINE AMIDASE AMIC"/>
    <property type="match status" value="1"/>
</dbReference>
<organism evidence="4 5">
    <name type="scientific">Halobacillus mangrovi</name>
    <dbReference type="NCBI Taxonomy" id="402384"/>
    <lineage>
        <taxon>Bacteria</taxon>
        <taxon>Bacillati</taxon>
        <taxon>Bacillota</taxon>
        <taxon>Bacilli</taxon>
        <taxon>Bacillales</taxon>
        <taxon>Bacillaceae</taxon>
        <taxon>Halobacillus</taxon>
    </lineage>
</organism>
<dbReference type="PANTHER" id="PTHR30404">
    <property type="entry name" value="N-ACETYLMURAMOYL-L-ALANINE AMIDASE"/>
    <property type="match status" value="1"/>
</dbReference>
<dbReference type="STRING" id="402384.HM131_05015"/>
<dbReference type="GO" id="GO:0071555">
    <property type="term" value="P:cell wall organization"/>
    <property type="evidence" value="ECO:0007669"/>
    <property type="project" value="UniProtKB-KW"/>
</dbReference>
<evidence type="ECO:0000313" key="4">
    <source>
        <dbReference type="EMBL" id="ARI76235.1"/>
    </source>
</evidence>
<name>A0A1W5ZSJ0_9BACI</name>
<dbReference type="AlphaFoldDB" id="A0A1W5ZSJ0"/>
<dbReference type="GO" id="GO:0009253">
    <property type="term" value="P:peptidoglycan catabolic process"/>
    <property type="evidence" value="ECO:0007669"/>
    <property type="project" value="InterPro"/>
</dbReference>
<dbReference type="Pfam" id="PF01520">
    <property type="entry name" value="Amidase_3"/>
    <property type="match status" value="1"/>
</dbReference>
<keyword evidence="5" id="KW-1185">Reference proteome</keyword>
<dbReference type="SMART" id="SM00287">
    <property type="entry name" value="SH3b"/>
    <property type="match status" value="2"/>
</dbReference>
<evidence type="ECO:0000259" key="3">
    <source>
        <dbReference type="PROSITE" id="PS51781"/>
    </source>
</evidence>
<evidence type="ECO:0000256" key="2">
    <source>
        <dbReference type="ARBA" id="ARBA00023316"/>
    </source>
</evidence>
<dbReference type="InterPro" id="IPR002508">
    <property type="entry name" value="MurNAc-LAA_cat"/>
</dbReference>
<protein>
    <recommendedName>
        <fullName evidence="3">SH3b domain-containing protein</fullName>
    </recommendedName>
</protein>
<dbReference type="OrthoDB" id="9806267at2"/>
<dbReference type="Pfam" id="PF08239">
    <property type="entry name" value="SH3_3"/>
    <property type="match status" value="2"/>
</dbReference>
<dbReference type="Gene3D" id="3.40.630.40">
    <property type="entry name" value="Zn-dependent exopeptidases"/>
    <property type="match status" value="1"/>
</dbReference>
<dbReference type="RefSeq" id="WP_085028567.1">
    <property type="nucleotide sequence ID" value="NZ_CP020772.1"/>
</dbReference>
<reference evidence="4 5" key="1">
    <citation type="submission" date="2017-04" db="EMBL/GenBank/DDBJ databases">
        <title>The whole genome sequencing and assembly of Halobacillus mangrovi strain.</title>
        <authorList>
            <person name="Lee S.-J."/>
            <person name="Park M.-K."/>
            <person name="Kim J.-Y."/>
            <person name="Lee Y.-J."/>
            <person name="Yi H."/>
            <person name="Bahn Y.-S."/>
            <person name="Kim J.F."/>
            <person name="Lee D.-W."/>
        </authorList>
    </citation>
    <scope>NUCLEOTIDE SEQUENCE [LARGE SCALE GENOMIC DNA]</scope>
    <source>
        <strain evidence="4 5">KTB 131</strain>
    </source>
</reference>
<dbReference type="SUPFAM" id="SSF53187">
    <property type="entry name" value="Zn-dependent exopeptidases"/>
    <property type="match status" value="1"/>
</dbReference>
<dbReference type="SMART" id="SM00646">
    <property type="entry name" value="Ami_3"/>
    <property type="match status" value="1"/>
</dbReference>
<feature type="domain" description="SH3b" evidence="3">
    <location>
        <begin position="106"/>
        <end position="168"/>
    </location>
</feature>
<dbReference type="Proteomes" id="UP000192527">
    <property type="component" value="Chromosome"/>
</dbReference>
<feature type="domain" description="SH3b" evidence="3">
    <location>
        <begin position="38"/>
        <end position="100"/>
    </location>
</feature>
<evidence type="ECO:0000256" key="1">
    <source>
        <dbReference type="ARBA" id="ARBA00022801"/>
    </source>
</evidence>
<dbReference type="InterPro" id="IPR050695">
    <property type="entry name" value="N-acetylmuramoyl_amidase_3"/>
</dbReference>
<dbReference type="Gene3D" id="2.30.30.40">
    <property type="entry name" value="SH3 Domains"/>
    <property type="match status" value="2"/>
</dbReference>
<dbReference type="PROSITE" id="PS51781">
    <property type="entry name" value="SH3B"/>
    <property type="match status" value="2"/>
</dbReference>
<dbReference type="GO" id="GO:0008745">
    <property type="term" value="F:N-acetylmuramoyl-L-alanine amidase activity"/>
    <property type="evidence" value="ECO:0007669"/>
    <property type="project" value="InterPro"/>
</dbReference>
<keyword evidence="2" id="KW-0961">Cell wall biogenesis/degradation</keyword>
<dbReference type="GO" id="GO:0030288">
    <property type="term" value="C:outer membrane-bounded periplasmic space"/>
    <property type="evidence" value="ECO:0007669"/>
    <property type="project" value="TreeGrafter"/>
</dbReference>
<dbReference type="InterPro" id="IPR003646">
    <property type="entry name" value="SH3-like_bac-type"/>
</dbReference>
<sequence>MFFKISRVTSRRFIQLSIPFIFMFIFLSTSTIVAAHEKESYRVGVNSLNVRSEPNLQSSIIGSLSEQMVVKVDKVRNGWAHVNYSGVNGWVASQYLSKTNDFSTSAKEAFVNVESAFIRSGPSIDHVIIGSSFSGDSLEKIATEGKWLKVRLNSGKVGWIAGWLVNNSSTNTSAPPSSDSPLKGVNVVLDAGHGGYDPGAVGMNGLLEKHPTLKTTNRIAQRLRKAGATVIMTRETDRYLSLQDRVQITRSYYTDAFISVHYNSSSTPYAEGISTYYYHDAGKALATSIQQHLSQNVSLQNDGIQFGNYHVLRENIENSVLLELGFLSTSSDLAAIQSEGYANRVAKAISAGLINQYSN</sequence>
<dbReference type="CDD" id="cd02696">
    <property type="entry name" value="MurNAc-LAA"/>
    <property type="match status" value="1"/>
</dbReference>
<dbReference type="KEGG" id="hmn:HM131_05015"/>
<gene>
    <name evidence="4" type="ORF">HM131_05015</name>
</gene>
<accession>A0A1W5ZSJ0</accession>
<keyword evidence="1" id="KW-0378">Hydrolase</keyword>
<proteinExistence type="predicted"/>